<gene>
    <name evidence="1" type="ORF">METZ01_LOCUS434025</name>
</gene>
<reference evidence="1" key="1">
    <citation type="submission" date="2018-05" db="EMBL/GenBank/DDBJ databases">
        <authorList>
            <person name="Lanie J.A."/>
            <person name="Ng W.-L."/>
            <person name="Kazmierczak K.M."/>
            <person name="Andrzejewski T.M."/>
            <person name="Davidsen T.M."/>
            <person name="Wayne K.J."/>
            <person name="Tettelin H."/>
            <person name="Glass J.I."/>
            <person name="Rusch D."/>
            <person name="Podicherti R."/>
            <person name="Tsui H.-C.T."/>
            <person name="Winkler M.E."/>
        </authorList>
    </citation>
    <scope>NUCLEOTIDE SEQUENCE</scope>
</reference>
<protein>
    <submittedName>
        <fullName evidence="1">Uncharacterized protein</fullName>
    </submittedName>
</protein>
<evidence type="ECO:0000313" key="1">
    <source>
        <dbReference type="EMBL" id="SVD81171.1"/>
    </source>
</evidence>
<feature type="non-terminal residue" evidence="1">
    <location>
        <position position="104"/>
    </location>
</feature>
<dbReference type="Pfam" id="PF26099">
    <property type="entry name" value="DUF8034"/>
    <property type="match status" value="1"/>
</dbReference>
<dbReference type="InterPro" id="IPR058347">
    <property type="entry name" value="DUF8034"/>
</dbReference>
<name>A0A382YE43_9ZZZZ</name>
<proteinExistence type="predicted"/>
<sequence length="104" mass="11678">MIQRDLFDTLAEAARAAADRYSLPDGTPTFTHDVDDVYESRAGRGLLYALGGADDLLDLHHQDWTSASRLYDQAGPGREHAEYVGQLRDGYYNLGQAFEWFHQG</sequence>
<dbReference type="AlphaFoldDB" id="A0A382YE43"/>
<organism evidence="1">
    <name type="scientific">marine metagenome</name>
    <dbReference type="NCBI Taxonomy" id="408172"/>
    <lineage>
        <taxon>unclassified sequences</taxon>
        <taxon>metagenomes</taxon>
        <taxon>ecological metagenomes</taxon>
    </lineage>
</organism>
<accession>A0A382YE43</accession>
<dbReference type="EMBL" id="UINC01174842">
    <property type="protein sequence ID" value="SVD81171.1"/>
    <property type="molecule type" value="Genomic_DNA"/>
</dbReference>